<evidence type="ECO:0000256" key="1">
    <source>
        <dbReference type="ARBA" id="ARBA00004180"/>
    </source>
</evidence>
<keyword evidence="7" id="KW-0963">Cytoplasm</keyword>
<feature type="chain" id="PRO_5046647925" description="KIND domain-containing protein" evidence="15">
    <location>
        <begin position="22"/>
        <end position="150"/>
    </location>
</feature>
<reference evidence="17" key="1">
    <citation type="submission" date="2023-05" db="EMBL/GenBank/DDBJ databases">
        <authorList>
            <person name="Stuckert A."/>
        </authorList>
    </citation>
    <scope>NUCLEOTIDE SEQUENCE</scope>
</reference>
<evidence type="ECO:0000256" key="6">
    <source>
        <dbReference type="ARBA" id="ARBA00022475"/>
    </source>
</evidence>
<evidence type="ECO:0000256" key="10">
    <source>
        <dbReference type="ARBA" id="ARBA00023136"/>
    </source>
</evidence>
<keyword evidence="8" id="KW-0677">Repeat</keyword>
<dbReference type="PANTHER" id="PTHR21345">
    <property type="entry name" value="SPIRE"/>
    <property type="match status" value="1"/>
</dbReference>
<evidence type="ECO:0000256" key="8">
    <source>
        <dbReference type="ARBA" id="ARBA00022737"/>
    </source>
</evidence>
<keyword evidence="10" id="KW-0472">Membrane</keyword>
<keyword evidence="6" id="KW-1003">Cell membrane</keyword>
<evidence type="ECO:0000256" key="9">
    <source>
        <dbReference type="ARBA" id="ARBA00022927"/>
    </source>
</evidence>
<keyword evidence="9" id="KW-0653">Protein transport</keyword>
<name>A0ABN9GY61_9NEOB</name>
<keyword evidence="15" id="KW-0732">Signal</keyword>
<evidence type="ECO:0000256" key="15">
    <source>
        <dbReference type="SAM" id="SignalP"/>
    </source>
</evidence>
<keyword evidence="12" id="KW-0206">Cytoskeleton</keyword>
<evidence type="ECO:0000313" key="18">
    <source>
        <dbReference type="Proteomes" id="UP001162483"/>
    </source>
</evidence>
<evidence type="ECO:0000313" key="17">
    <source>
        <dbReference type="EMBL" id="CAI9614396.1"/>
    </source>
</evidence>
<organism evidence="17 18">
    <name type="scientific">Staurois parvus</name>
    <dbReference type="NCBI Taxonomy" id="386267"/>
    <lineage>
        <taxon>Eukaryota</taxon>
        <taxon>Metazoa</taxon>
        <taxon>Chordata</taxon>
        <taxon>Craniata</taxon>
        <taxon>Vertebrata</taxon>
        <taxon>Euteleostomi</taxon>
        <taxon>Amphibia</taxon>
        <taxon>Batrachia</taxon>
        <taxon>Anura</taxon>
        <taxon>Neobatrachia</taxon>
        <taxon>Ranoidea</taxon>
        <taxon>Ranidae</taxon>
        <taxon>Staurois</taxon>
    </lineage>
</organism>
<evidence type="ECO:0000256" key="14">
    <source>
        <dbReference type="SAM" id="MobiDB-lite"/>
    </source>
</evidence>
<proteinExistence type="inferred from homology"/>
<dbReference type="PROSITE" id="PS51377">
    <property type="entry name" value="KIND"/>
    <property type="match status" value="1"/>
</dbReference>
<evidence type="ECO:0000256" key="11">
    <source>
        <dbReference type="ARBA" id="ARBA00023203"/>
    </source>
</evidence>
<feature type="compositionally biased region" description="Acidic residues" evidence="14">
    <location>
        <begin position="79"/>
        <end position="90"/>
    </location>
</feature>
<sequence>MGSVFLSVMYFVFSLPGTPDGAPNSSLTETQMVQCLGFVIYRALDWGLDESEERELSPQLEQLIDLMAASDSEGSMADEGYEGTEDEDEEGPPRVVRSFSAVMRFCASHLPEPKEAPIHYQAVLQGSVRRKRWSFSFKPSFIKYGRPKRC</sequence>
<accession>A0ABN9GY61</accession>
<evidence type="ECO:0000256" key="3">
    <source>
        <dbReference type="ARBA" id="ARBA00004413"/>
    </source>
</evidence>
<keyword evidence="18" id="KW-1185">Reference proteome</keyword>
<evidence type="ECO:0000256" key="7">
    <source>
        <dbReference type="ARBA" id="ARBA00022490"/>
    </source>
</evidence>
<evidence type="ECO:0000256" key="12">
    <source>
        <dbReference type="ARBA" id="ARBA00023212"/>
    </source>
</evidence>
<gene>
    <name evidence="17" type="ORF">SPARVUS_LOCUS15049722</name>
</gene>
<comment type="similarity">
    <text evidence="4">Belongs to the spire family.</text>
</comment>
<dbReference type="InterPro" id="IPR029901">
    <property type="entry name" value="Spire"/>
</dbReference>
<dbReference type="PANTHER" id="PTHR21345:SF5">
    <property type="entry name" value="PROTEIN SPIRE HOMOLOG 2"/>
    <property type="match status" value="1"/>
</dbReference>
<keyword evidence="11" id="KW-0009">Actin-binding</keyword>
<feature type="region of interest" description="Disordered" evidence="14">
    <location>
        <begin position="72"/>
        <end position="93"/>
    </location>
</feature>
<comment type="caution">
    <text evidence="17">The sequence shown here is derived from an EMBL/GenBank/DDBJ whole genome shotgun (WGS) entry which is preliminary data.</text>
</comment>
<keyword evidence="13" id="KW-0968">Cytoplasmic vesicle</keyword>
<evidence type="ECO:0000259" key="16">
    <source>
        <dbReference type="PROSITE" id="PS51377"/>
    </source>
</evidence>
<dbReference type="Gene3D" id="1.10.510.10">
    <property type="entry name" value="Transferase(Phosphotransferase) domain 1"/>
    <property type="match status" value="1"/>
</dbReference>
<feature type="domain" description="KIND" evidence="16">
    <location>
        <begin position="1"/>
        <end position="134"/>
    </location>
</feature>
<evidence type="ECO:0000256" key="2">
    <source>
        <dbReference type="ARBA" id="ARBA00004245"/>
    </source>
</evidence>
<evidence type="ECO:0000256" key="5">
    <source>
        <dbReference type="ARBA" id="ARBA00022448"/>
    </source>
</evidence>
<evidence type="ECO:0000256" key="13">
    <source>
        <dbReference type="ARBA" id="ARBA00023329"/>
    </source>
</evidence>
<keyword evidence="5" id="KW-0813">Transport</keyword>
<protein>
    <recommendedName>
        <fullName evidence="16">KIND domain-containing protein</fullName>
    </recommendedName>
</protein>
<dbReference type="Proteomes" id="UP001162483">
    <property type="component" value="Unassembled WGS sequence"/>
</dbReference>
<dbReference type="Pfam" id="PF16474">
    <property type="entry name" value="KIND"/>
    <property type="match status" value="1"/>
</dbReference>
<dbReference type="EMBL" id="CATNWA010019667">
    <property type="protein sequence ID" value="CAI9614396.1"/>
    <property type="molecule type" value="Genomic_DNA"/>
</dbReference>
<feature type="signal peptide" evidence="15">
    <location>
        <begin position="1"/>
        <end position="21"/>
    </location>
</feature>
<comment type="subcellular location">
    <subcellularLocation>
        <location evidence="3">Cell membrane</location>
        <topology evidence="3">Peripheral membrane protein</topology>
        <orientation evidence="3">Cytoplasmic side</orientation>
    </subcellularLocation>
    <subcellularLocation>
        <location evidence="2">Cytoplasm</location>
        <location evidence="2">Cytoskeleton</location>
    </subcellularLocation>
    <subcellularLocation>
        <location evidence="1">Cytoplasmic vesicle membrane</location>
        <topology evidence="1">Peripheral membrane protein</topology>
        <orientation evidence="1">Cytoplasmic side</orientation>
    </subcellularLocation>
</comment>
<dbReference type="InterPro" id="IPR011019">
    <property type="entry name" value="KIND_dom"/>
</dbReference>
<dbReference type="SMART" id="SM00750">
    <property type="entry name" value="KIND"/>
    <property type="match status" value="1"/>
</dbReference>
<evidence type="ECO:0000256" key="4">
    <source>
        <dbReference type="ARBA" id="ARBA00010956"/>
    </source>
</evidence>